<evidence type="ECO:0000256" key="3">
    <source>
        <dbReference type="ARBA" id="ARBA00022801"/>
    </source>
</evidence>
<reference evidence="10" key="1">
    <citation type="submission" date="2011-02" db="EMBL/GenBank/DDBJ databases">
        <title>The Genome Sequence of Capsaspora owczarzaki ATCC 30864.</title>
        <authorList>
            <person name="Russ C."/>
            <person name="Cuomo C."/>
            <person name="Burger G."/>
            <person name="Gray M.W."/>
            <person name="Holland P.W.H."/>
            <person name="King N."/>
            <person name="Lang F.B.F."/>
            <person name="Roger A.J."/>
            <person name="Ruiz-Trillo I."/>
            <person name="Young S.K."/>
            <person name="Zeng Q."/>
            <person name="Gargeya S."/>
            <person name="Alvarado L."/>
            <person name="Berlin A."/>
            <person name="Chapman S.B."/>
            <person name="Chen Z."/>
            <person name="Freedman E."/>
            <person name="Gellesch M."/>
            <person name="Goldberg J."/>
            <person name="Griggs A."/>
            <person name="Gujja S."/>
            <person name="Heilman E."/>
            <person name="Heiman D."/>
            <person name="Howarth C."/>
            <person name="Mehta T."/>
            <person name="Neiman D."/>
            <person name="Pearson M."/>
            <person name="Roberts A."/>
            <person name="Saif S."/>
            <person name="Shea T."/>
            <person name="Shenoy N."/>
            <person name="Sisk P."/>
            <person name="Stolte C."/>
            <person name="Sykes S."/>
            <person name="White J."/>
            <person name="Yandava C."/>
            <person name="Haas B."/>
            <person name="Nusbaum C."/>
            <person name="Birren B."/>
        </authorList>
    </citation>
    <scope>NUCLEOTIDE SEQUENCE</scope>
    <source>
        <strain evidence="10">ATCC 30864</strain>
    </source>
</reference>
<keyword evidence="6" id="KW-0175">Coiled coil</keyword>
<evidence type="ECO:0000256" key="7">
    <source>
        <dbReference type="SAM" id="MobiDB-lite"/>
    </source>
</evidence>
<evidence type="ECO:0000256" key="5">
    <source>
        <dbReference type="ARBA" id="ARBA00023049"/>
    </source>
</evidence>
<feature type="compositionally biased region" description="Basic and acidic residues" evidence="7">
    <location>
        <begin position="183"/>
        <end position="207"/>
    </location>
</feature>
<evidence type="ECO:0000259" key="8">
    <source>
        <dbReference type="SMART" id="SM00232"/>
    </source>
</evidence>
<sequence length="544" mass="59298">MATPSGAGSGVASASSSSGHSSRLNSISSLSGSDSGIGAEVFVDPIKLLNQRAADVPRPRNFAQMVHVLHSLMSQANVYMSENRLEQAYVLFMRYTIIVLELSRSFPEAKASPENKQKAMKYFALCKTALSQLESIRAQLQARHEEEQKNYIVQKQAEALARAKQEADDAKLAREVLSQDAQLFREEQRRDRDSRMGTRREPSEARRSTNTRSIPDFSVVVGNRPVPLPPADPAISGTYQPSITSSSAPLFQDPSQQSQPLSRSTSMYALNRPPPPIPTTGPSLSTSQSQLLLPTPSIDRSAKPFLGGQASDDPDGGSRRSSRAPSPRMSPSPSVHSLTELTVPIPLQPAANSAGTAPPPVPRSAKPTLSGQFEMFNETRLVSVPHDTMSTFLALAQSNTDRNLETCGILAGHLKNSVLSITHLIVPKQSGTADSCTTSNEEELIDFQVAEDLITIGWIHSCFMSSIDLHTHCSYQLMLKESIASRLLSNAAFVLTQPHGLEYLQGCDKKGFHPHMEHPPLYEQGGHVTFDSQRGVKIVDLRKL</sequence>
<accession>A0A0D2WPQ6</accession>
<feature type="region of interest" description="Disordered" evidence="7">
    <location>
        <begin position="1"/>
        <end position="33"/>
    </location>
</feature>
<evidence type="ECO:0000313" key="10">
    <source>
        <dbReference type="Proteomes" id="UP000008743"/>
    </source>
</evidence>
<dbReference type="GO" id="GO:0006508">
    <property type="term" value="P:proteolysis"/>
    <property type="evidence" value="ECO:0007669"/>
    <property type="project" value="UniProtKB-KW"/>
</dbReference>
<evidence type="ECO:0000256" key="2">
    <source>
        <dbReference type="ARBA" id="ARBA00022723"/>
    </source>
</evidence>
<keyword evidence="3" id="KW-0378">Hydrolase</keyword>
<dbReference type="EMBL" id="KE346365">
    <property type="protein sequence ID" value="KJE93455.1"/>
    <property type="molecule type" value="Genomic_DNA"/>
</dbReference>
<dbReference type="Proteomes" id="UP000008743">
    <property type="component" value="Unassembled WGS sequence"/>
</dbReference>
<dbReference type="SUPFAM" id="SSF140856">
    <property type="entry name" value="USP8 N-terminal domain-like"/>
    <property type="match status" value="1"/>
</dbReference>
<gene>
    <name evidence="9" type="ORF">CAOG_004243</name>
</gene>
<organism evidence="9 10">
    <name type="scientific">Capsaspora owczarzaki (strain ATCC 30864)</name>
    <dbReference type="NCBI Taxonomy" id="595528"/>
    <lineage>
        <taxon>Eukaryota</taxon>
        <taxon>Filasterea</taxon>
        <taxon>Capsaspora</taxon>
    </lineage>
</organism>
<feature type="compositionally biased region" description="Low complexity" evidence="7">
    <location>
        <begin position="280"/>
        <end position="297"/>
    </location>
</feature>
<feature type="compositionally biased region" description="Polar residues" evidence="7">
    <location>
        <begin position="237"/>
        <end position="268"/>
    </location>
</feature>
<dbReference type="PANTHER" id="PTHR12947">
    <property type="entry name" value="AMSH-LIKE PROTEASE"/>
    <property type="match status" value="1"/>
</dbReference>
<dbReference type="GO" id="GO:0061578">
    <property type="term" value="F:K63-linked deubiquitinase activity"/>
    <property type="evidence" value="ECO:0007669"/>
    <property type="project" value="InterPro"/>
</dbReference>
<dbReference type="GO" id="GO:0016020">
    <property type="term" value="C:membrane"/>
    <property type="evidence" value="ECO:0007669"/>
    <property type="project" value="TreeGrafter"/>
</dbReference>
<dbReference type="MEROPS" id="M67.A09"/>
<dbReference type="GO" id="GO:0070536">
    <property type="term" value="P:protein K63-linked deubiquitination"/>
    <property type="evidence" value="ECO:0007669"/>
    <property type="project" value="InterPro"/>
</dbReference>
<dbReference type="InterPro" id="IPR015063">
    <property type="entry name" value="USP8_dimer"/>
</dbReference>
<dbReference type="STRING" id="595528.A0A0D2WPQ6"/>
<dbReference type="PANTHER" id="PTHR12947:SF13">
    <property type="entry name" value="FI19924P1"/>
    <property type="match status" value="1"/>
</dbReference>
<dbReference type="GO" id="GO:0046872">
    <property type="term" value="F:metal ion binding"/>
    <property type="evidence" value="ECO:0007669"/>
    <property type="project" value="UniProtKB-KW"/>
</dbReference>
<protein>
    <submittedName>
        <fullName evidence="9">STAM binding protein</fullName>
    </submittedName>
</protein>
<evidence type="ECO:0000313" key="9">
    <source>
        <dbReference type="EMBL" id="KJE93455.1"/>
    </source>
</evidence>
<dbReference type="GO" id="GO:0140492">
    <property type="term" value="F:metal-dependent deubiquitinase activity"/>
    <property type="evidence" value="ECO:0007669"/>
    <property type="project" value="InterPro"/>
</dbReference>
<dbReference type="GO" id="GO:0005768">
    <property type="term" value="C:endosome"/>
    <property type="evidence" value="ECO:0007669"/>
    <property type="project" value="TreeGrafter"/>
</dbReference>
<proteinExistence type="predicted"/>
<dbReference type="OrthoDB" id="3640at2759"/>
<evidence type="ECO:0000256" key="1">
    <source>
        <dbReference type="ARBA" id="ARBA00022670"/>
    </source>
</evidence>
<dbReference type="Pfam" id="PF08969">
    <property type="entry name" value="USP8_dimer"/>
    <property type="match status" value="1"/>
</dbReference>
<dbReference type="InParanoid" id="A0A0D2WPQ6"/>
<dbReference type="FunCoup" id="A0A0D2WPQ6">
    <property type="interactions" value="170"/>
</dbReference>
<feature type="coiled-coil region" evidence="6">
    <location>
        <begin position="130"/>
        <end position="180"/>
    </location>
</feature>
<feature type="compositionally biased region" description="Low complexity" evidence="7">
    <location>
        <begin position="10"/>
        <end position="33"/>
    </location>
</feature>
<evidence type="ECO:0000256" key="6">
    <source>
        <dbReference type="SAM" id="Coils"/>
    </source>
</evidence>
<keyword evidence="4" id="KW-0862">Zinc</keyword>
<feature type="compositionally biased region" description="Low complexity" evidence="7">
    <location>
        <begin position="323"/>
        <end position="334"/>
    </location>
</feature>
<feature type="domain" description="JAB1/MPN/MOV34 metalloenzyme" evidence="8">
    <location>
        <begin position="381"/>
        <end position="498"/>
    </location>
</feature>
<dbReference type="SUPFAM" id="SSF102712">
    <property type="entry name" value="JAB1/MPN domain"/>
    <property type="match status" value="1"/>
</dbReference>
<dbReference type="AlphaFoldDB" id="A0A0D2WPQ6"/>
<keyword evidence="5" id="KW-0482">Metalloprotease</keyword>
<dbReference type="InterPro" id="IPR044098">
    <property type="entry name" value="STAMBP/STALP-like_MPN"/>
</dbReference>
<dbReference type="Gene3D" id="3.40.140.10">
    <property type="entry name" value="Cytidine Deaminase, domain 2"/>
    <property type="match status" value="1"/>
</dbReference>
<dbReference type="Gene3D" id="1.20.58.80">
    <property type="entry name" value="Phosphotransferase system, lactose/cellobiose-type IIA subunit"/>
    <property type="match status" value="1"/>
</dbReference>
<dbReference type="SMART" id="SM00232">
    <property type="entry name" value="JAB_MPN"/>
    <property type="match status" value="1"/>
</dbReference>
<name>A0A0D2WPQ6_CAPO3</name>
<dbReference type="Pfam" id="PF01398">
    <property type="entry name" value="JAB"/>
    <property type="match status" value="1"/>
</dbReference>
<dbReference type="PhylomeDB" id="A0A0D2WPQ6"/>
<keyword evidence="1" id="KW-0645">Protease</keyword>
<keyword evidence="2" id="KW-0479">Metal-binding</keyword>
<dbReference type="eggNOG" id="KOG2880">
    <property type="taxonomic scope" value="Eukaryota"/>
</dbReference>
<dbReference type="InterPro" id="IPR000555">
    <property type="entry name" value="JAMM/MPN+_dom"/>
</dbReference>
<keyword evidence="10" id="KW-1185">Reference proteome</keyword>
<feature type="region of interest" description="Disordered" evidence="7">
    <location>
        <begin position="183"/>
        <end position="336"/>
    </location>
</feature>
<evidence type="ECO:0000256" key="4">
    <source>
        <dbReference type="ARBA" id="ARBA00022833"/>
    </source>
</evidence>
<dbReference type="CDD" id="cd08066">
    <property type="entry name" value="MPN_AMSH_like"/>
    <property type="match status" value="1"/>
</dbReference>